<feature type="transmembrane region" description="Helical" evidence="1">
    <location>
        <begin position="6"/>
        <end position="27"/>
    </location>
</feature>
<evidence type="ECO:0000313" key="3">
    <source>
        <dbReference type="Proteomes" id="UP000463983"/>
    </source>
</evidence>
<dbReference type="KEGG" id="caqa:MICH65_0170"/>
<evidence type="ECO:0000256" key="1">
    <source>
        <dbReference type="SAM" id="Phobius"/>
    </source>
</evidence>
<keyword evidence="3" id="KW-1185">Reference proteome</keyword>
<dbReference type="Proteomes" id="UP000463983">
    <property type="component" value="Chromosome"/>
</dbReference>
<name>A0A857NC90_9BACT</name>
<dbReference type="EMBL" id="CP047901">
    <property type="protein sequence ID" value="QHO63151.1"/>
    <property type="molecule type" value="Genomic_DNA"/>
</dbReference>
<accession>A0A857NC90</accession>
<gene>
    <name evidence="2" type="ORF">MICH65_0170</name>
</gene>
<sequence length="140" mass="16102">MDTAEGWTIFTTVFGIISVGINIWQFSAARKDAEHKKSQVKIWQQDANGISTGLRRIVVDVNNNMYSAVKDVANAVWTLEASAFSLYQSLYEERLVTEEEYKARQKEFEENLKKQQGINVAQDEKVKKNSWFPPSLFVTY</sequence>
<evidence type="ECO:0000313" key="2">
    <source>
        <dbReference type="EMBL" id="QHO63151.1"/>
    </source>
</evidence>
<proteinExistence type="predicted"/>
<keyword evidence="1" id="KW-0472">Membrane</keyword>
<keyword evidence="1" id="KW-1133">Transmembrane helix</keyword>
<keyword evidence="1" id="KW-0812">Transmembrane</keyword>
<protein>
    <submittedName>
        <fullName evidence="2">Uncharacterized protein</fullName>
    </submittedName>
</protein>
<dbReference type="RefSeq" id="WP_161931548.1">
    <property type="nucleotide sequence ID" value="NZ_CP047901.1"/>
</dbReference>
<dbReference type="AlphaFoldDB" id="A0A857NC90"/>
<reference evidence="3" key="1">
    <citation type="journal article" date="2020" name="Microorganisms">
        <title>Complete Genome of a Member of a New Bacterial Lineage in the Microgenomates Group Reveals an Unusual Nucleotide Composition Disparity Between Two Strands of DNA and Limited Metabolic Potential.</title>
        <authorList>
            <person name="Kadnikov V.V."/>
            <person name="Mardanov A.V."/>
            <person name="Beletsky A.V."/>
            <person name="Karnachuk O.V."/>
            <person name="Ravin N.V."/>
        </authorList>
    </citation>
    <scope>NUCLEOTIDE SEQUENCE [LARGE SCALE GENOMIC DNA]</scope>
</reference>
<organism evidence="2 3">
    <name type="scientific">Candidatus Chazhemtobacterium aquaticus</name>
    <dbReference type="NCBI Taxonomy" id="2715735"/>
    <lineage>
        <taxon>Bacteria</taxon>
        <taxon>Candidatus Chazhemtobacteraceae</taxon>
        <taxon>Candidatus Chazhemtobacterium</taxon>
    </lineage>
</organism>